<dbReference type="PANTHER" id="PTHR11205">
    <property type="entry name" value="RIBOSOMAL PROTEIN S7"/>
    <property type="match status" value="1"/>
</dbReference>
<dbReference type="InterPro" id="IPR023798">
    <property type="entry name" value="Ribosomal_uS7_dom"/>
</dbReference>
<dbReference type="AlphaFoldDB" id="T0ZDX0"/>
<keyword evidence="3" id="KW-0687">Ribonucleoprotein</keyword>
<protein>
    <submittedName>
        <fullName evidence="5">30S ribosomal protein S7P</fullName>
    </submittedName>
</protein>
<feature type="domain" description="Small ribosomal subunit protein uS7" evidence="4">
    <location>
        <begin position="1"/>
        <end position="94"/>
    </location>
</feature>
<evidence type="ECO:0000256" key="2">
    <source>
        <dbReference type="ARBA" id="ARBA00022980"/>
    </source>
</evidence>
<dbReference type="InterPro" id="IPR036823">
    <property type="entry name" value="Ribosomal_uS7_dom_sf"/>
</dbReference>
<comment type="caution">
    <text evidence="5">The sequence shown here is derived from an EMBL/GenBank/DDBJ whole genome shotgun (WGS) entry which is preliminary data.</text>
</comment>
<organism evidence="5">
    <name type="scientific">mine drainage metagenome</name>
    <dbReference type="NCBI Taxonomy" id="410659"/>
    <lineage>
        <taxon>unclassified sequences</taxon>
        <taxon>metagenomes</taxon>
        <taxon>ecological metagenomes</taxon>
    </lineage>
</organism>
<dbReference type="SUPFAM" id="SSF47973">
    <property type="entry name" value="Ribosomal protein S7"/>
    <property type="match status" value="1"/>
</dbReference>
<dbReference type="GO" id="GO:0005840">
    <property type="term" value="C:ribosome"/>
    <property type="evidence" value="ECO:0007669"/>
    <property type="project" value="UniProtKB-KW"/>
</dbReference>
<accession>T0ZDX0</accession>
<feature type="non-terminal residue" evidence="5">
    <location>
        <position position="94"/>
    </location>
</feature>
<dbReference type="EMBL" id="AUZX01015827">
    <property type="protein sequence ID" value="EQD28020.1"/>
    <property type="molecule type" value="Genomic_DNA"/>
</dbReference>
<dbReference type="InterPro" id="IPR000235">
    <property type="entry name" value="Ribosomal_uS7"/>
</dbReference>
<evidence type="ECO:0000313" key="5">
    <source>
        <dbReference type="EMBL" id="EQD28020.1"/>
    </source>
</evidence>
<evidence type="ECO:0000256" key="3">
    <source>
        <dbReference type="ARBA" id="ARBA00023274"/>
    </source>
</evidence>
<sequence>MFVNAIENAAPREEVTRLKYGGVAVPKAVDVSPSRRVDVALRNIALGATKASYKKKKPVESCLADELIQASKNDATSFSVNKKEEMERIAASAR</sequence>
<evidence type="ECO:0000256" key="1">
    <source>
        <dbReference type="ARBA" id="ARBA00007151"/>
    </source>
</evidence>
<reference evidence="5" key="2">
    <citation type="journal article" date="2014" name="ISME J.">
        <title>Microbial stratification in low pH oxic and suboxic macroscopic growths along an acid mine drainage.</title>
        <authorList>
            <person name="Mendez-Garcia C."/>
            <person name="Mesa V."/>
            <person name="Sprenger R.R."/>
            <person name="Richter M."/>
            <person name="Diez M.S."/>
            <person name="Solano J."/>
            <person name="Bargiela R."/>
            <person name="Golyshina O.V."/>
            <person name="Manteca A."/>
            <person name="Ramos J.L."/>
            <person name="Gallego J.R."/>
            <person name="Llorente I."/>
            <person name="Martins Dos Santos V.A."/>
            <person name="Jensen O.N."/>
            <person name="Pelaez A.I."/>
            <person name="Sanchez J."/>
            <person name="Ferrer M."/>
        </authorList>
    </citation>
    <scope>NUCLEOTIDE SEQUENCE</scope>
</reference>
<proteinExistence type="inferred from homology"/>
<reference evidence="5" key="1">
    <citation type="submission" date="2013-08" db="EMBL/GenBank/DDBJ databases">
        <authorList>
            <person name="Mendez C."/>
            <person name="Richter M."/>
            <person name="Ferrer M."/>
            <person name="Sanchez J."/>
        </authorList>
    </citation>
    <scope>NUCLEOTIDE SEQUENCE</scope>
</reference>
<evidence type="ECO:0000259" key="4">
    <source>
        <dbReference type="Pfam" id="PF00177"/>
    </source>
</evidence>
<comment type="similarity">
    <text evidence="1">Belongs to the universal ribosomal protein uS7 family.</text>
</comment>
<dbReference type="Gene3D" id="1.10.455.10">
    <property type="entry name" value="Ribosomal protein S7 domain"/>
    <property type="match status" value="1"/>
</dbReference>
<dbReference type="Pfam" id="PF00177">
    <property type="entry name" value="Ribosomal_S7"/>
    <property type="match status" value="1"/>
</dbReference>
<keyword evidence="2 5" id="KW-0689">Ribosomal protein</keyword>
<dbReference type="GO" id="GO:1990904">
    <property type="term" value="C:ribonucleoprotein complex"/>
    <property type="evidence" value="ECO:0007669"/>
    <property type="project" value="UniProtKB-KW"/>
</dbReference>
<dbReference type="PIRSF" id="PIRSF002122">
    <property type="entry name" value="RPS7p_RPS7a_RPS5e_RPS7o"/>
    <property type="match status" value="1"/>
</dbReference>
<name>T0ZDX0_9ZZZZ</name>
<dbReference type="GO" id="GO:0006412">
    <property type="term" value="P:translation"/>
    <property type="evidence" value="ECO:0007669"/>
    <property type="project" value="InterPro"/>
</dbReference>
<gene>
    <name evidence="5" type="ORF">B1A_21416</name>
</gene>